<gene>
    <name evidence="1" type="ORF">DMB68_20090</name>
</gene>
<reference evidence="1 2" key="1">
    <citation type="submission" date="2018-05" db="EMBL/GenBank/DDBJ databases">
        <title>Flavobacterium sp. strain IMCC34758, incomplete genome.</title>
        <authorList>
            <person name="Joung Y."/>
        </authorList>
    </citation>
    <scope>NUCLEOTIDE SEQUENCE [LARGE SCALE GENOMIC DNA]</scope>
    <source>
        <strain evidence="1 2">IMCC34758</strain>
    </source>
</reference>
<proteinExistence type="predicted"/>
<name>A0A2V4BWF5_9FLAO</name>
<sequence length="124" mass="14444">MSKFKNIDSKLSDLANKLNGRLTKDRPSYPKSLRTFEERRIDWVENDIMKAIIIQPNFEINGVNSNIWNFINLAIYDDGFSISNPKWMKILVDQKDFSFVEDNIDNLLLKSEENLCNISVSDLL</sequence>
<organism evidence="1 2">
    <name type="scientific">Flavobacterium hydrophilum</name>
    <dbReference type="NCBI Taxonomy" id="2211445"/>
    <lineage>
        <taxon>Bacteria</taxon>
        <taxon>Pseudomonadati</taxon>
        <taxon>Bacteroidota</taxon>
        <taxon>Flavobacteriia</taxon>
        <taxon>Flavobacteriales</taxon>
        <taxon>Flavobacteriaceae</taxon>
        <taxon>Flavobacterium</taxon>
    </lineage>
</organism>
<dbReference type="OrthoDB" id="1357925at2"/>
<dbReference type="EMBL" id="QJHL01000006">
    <property type="protein sequence ID" value="PXY43348.1"/>
    <property type="molecule type" value="Genomic_DNA"/>
</dbReference>
<dbReference type="AlphaFoldDB" id="A0A2V4BWF5"/>
<comment type="caution">
    <text evidence="1">The sequence shown here is derived from an EMBL/GenBank/DDBJ whole genome shotgun (WGS) entry which is preliminary data.</text>
</comment>
<evidence type="ECO:0000313" key="2">
    <source>
        <dbReference type="Proteomes" id="UP000247681"/>
    </source>
</evidence>
<accession>A0A2V4BWF5</accession>
<evidence type="ECO:0000313" key="1">
    <source>
        <dbReference type="EMBL" id="PXY43348.1"/>
    </source>
</evidence>
<dbReference type="Proteomes" id="UP000247681">
    <property type="component" value="Unassembled WGS sequence"/>
</dbReference>
<keyword evidence="2" id="KW-1185">Reference proteome</keyword>
<dbReference type="RefSeq" id="WP_110348426.1">
    <property type="nucleotide sequence ID" value="NZ_QJHL01000006.1"/>
</dbReference>
<protein>
    <submittedName>
        <fullName evidence="1">Uncharacterized protein</fullName>
    </submittedName>
</protein>